<dbReference type="InterPro" id="IPR029068">
    <property type="entry name" value="Glyas_Bleomycin-R_OHBP_Dase"/>
</dbReference>
<dbReference type="Pfam" id="PF22632">
    <property type="entry name" value="BphC_D1"/>
    <property type="match status" value="1"/>
</dbReference>
<dbReference type="GO" id="GO:0051213">
    <property type="term" value="F:dioxygenase activity"/>
    <property type="evidence" value="ECO:0007669"/>
    <property type="project" value="UniProtKB-KW"/>
</dbReference>
<reference evidence="2 3" key="1">
    <citation type="submission" date="2020-03" db="EMBL/GenBank/DDBJ databases">
        <title>Nocardioides sp. nov., isolated from fish.</title>
        <authorList>
            <person name="Hyun D.-W."/>
            <person name="Bae J.-W."/>
        </authorList>
    </citation>
    <scope>NUCLEOTIDE SEQUENCE [LARGE SCALE GENOMIC DNA]</scope>
    <source>
        <strain evidence="2 3">HDW12A</strain>
    </source>
</reference>
<evidence type="ECO:0000313" key="2">
    <source>
        <dbReference type="EMBL" id="QIK77242.1"/>
    </source>
</evidence>
<dbReference type="AlphaFoldDB" id="A0A6G7YKH4"/>
<dbReference type="SUPFAM" id="SSF54593">
    <property type="entry name" value="Glyoxalase/Bleomycin resistance protein/Dihydroxybiphenyl dioxygenase"/>
    <property type="match status" value="2"/>
</dbReference>
<dbReference type="PROSITE" id="PS51819">
    <property type="entry name" value="VOC"/>
    <property type="match status" value="2"/>
</dbReference>
<evidence type="ECO:0000313" key="3">
    <source>
        <dbReference type="Proteomes" id="UP000502035"/>
    </source>
</evidence>
<protein>
    <submittedName>
        <fullName evidence="2">Extradiol ring-cleavage dioxygenase</fullName>
    </submittedName>
</protein>
<keyword evidence="2" id="KW-0223">Dioxygenase</keyword>
<keyword evidence="2" id="KW-0560">Oxidoreductase</keyword>
<proteinExistence type="predicted"/>
<dbReference type="InterPro" id="IPR037523">
    <property type="entry name" value="VOC_core"/>
</dbReference>
<name>A0A6G7YKH4_9ACTN</name>
<evidence type="ECO:0000259" key="1">
    <source>
        <dbReference type="PROSITE" id="PS51819"/>
    </source>
</evidence>
<dbReference type="Proteomes" id="UP000502035">
    <property type="component" value="Chromosome"/>
</dbReference>
<feature type="domain" description="VOC" evidence="1">
    <location>
        <begin position="143"/>
        <end position="270"/>
    </location>
</feature>
<dbReference type="Gene3D" id="3.10.180.10">
    <property type="entry name" value="2,3-Dihydroxybiphenyl 1,2-Dioxygenase, domain 1"/>
    <property type="match status" value="2"/>
</dbReference>
<organism evidence="2 3">
    <name type="scientific">Nocardioides piscis</name>
    <dbReference type="NCBI Taxonomy" id="2714938"/>
    <lineage>
        <taxon>Bacteria</taxon>
        <taxon>Bacillati</taxon>
        <taxon>Actinomycetota</taxon>
        <taxon>Actinomycetes</taxon>
        <taxon>Propionibacteriales</taxon>
        <taxon>Nocardioidaceae</taxon>
        <taxon>Nocardioides</taxon>
    </lineage>
</organism>
<dbReference type="Pfam" id="PF00903">
    <property type="entry name" value="Glyoxalase"/>
    <property type="match status" value="1"/>
</dbReference>
<feature type="domain" description="VOC" evidence="1">
    <location>
        <begin position="8"/>
        <end position="122"/>
    </location>
</feature>
<dbReference type="InterPro" id="IPR004360">
    <property type="entry name" value="Glyas_Fos-R_dOase_dom"/>
</dbReference>
<sequence>MDAFGAVHLGYVVVETERFSDWRRFGADAIGLHVDELSPNVTRFRMDEHECRFLLTRGPAEDVVGAGWQVDDHETFDAILGRATAAGVAVTEGTPDECALRGVDRLWRFPGPKGITTEIFIKAVTTAAPLQMLNSAFVTGASGMGHLAITTKEPEALRNYYNHVFNARLSDLIDENISGLKLKIRFLRVNERHHSIAVANIRGLRIDPIRTSIQHLNVQVATLEDMVASFERVKALGFHMAWSVGQHTNDRELSYYCVTPSGFEWEVGWNPVLITPELEATWEPVTYQGISIWGHTPVGETVLTKMNQFRLAVVSLRETEHTVPALSEIAAAVATTHASTHLSGNHR</sequence>
<accession>A0A6G7YKH4</accession>
<dbReference type="KEGG" id="npi:G7071_04060"/>
<dbReference type="CDD" id="cd07252">
    <property type="entry name" value="BphC1-RGP6_N_like"/>
    <property type="match status" value="1"/>
</dbReference>
<dbReference type="EMBL" id="CP049866">
    <property type="protein sequence ID" value="QIK77242.1"/>
    <property type="molecule type" value="Genomic_DNA"/>
</dbReference>
<keyword evidence="3" id="KW-1185">Reference proteome</keyword>
<gene>
    <name evidence="2" type="ORF">G7071_04060</name>
</gene>